<comment type="similarity">
    <text evidence="6">Belongs to the ABC-4 integral membrane protein family.</text>
</comment>
<evidence type="ECO:0000256" key="2">
    <source>
        <dbReference type="ARBA" id="ARBA00022475"/>
    </source>
</evidence>
<dbReference type="PANTHER" id="PTHR30572:SF4">
    <property type="entry name" value="ABC TRANSPORTER PERMEASE YTRF"/>
    <property type="match status" value="1"/>
</dbReference>
<evidence type="ECO:0000256" key="7">
    <source>
        <dbReference type="SAM" id="Phobius"/>
    </source>
</evidence>
<accession>A0A2X0VP43</accession>
<keyword evidence="2" id="KW-1003">Cell membrane</keyword>
<dbReference type="GO" id="GO:0005886">
    <property type="term" value="C:plasma membrane"/>
    <property type="evidence" value="ECO:0007669"/>
    <property type="project" value="UniProtKB-SubCell"/>
</dbReference>
<evidence type="ECO:0000256" key="5">
    <source>
        <dbReference type="ARBA" id="ARBA00023136"/>
    </source>
</evidence>
<dbReference type="AlphaFoldDB" id="A0A2X0VP43"/>
<evidence type="ECO:0000256" key="4">
    <source>
        <dbReference type="ARBA" id="ARBA00022989"/>
    </source>
</evidence>
<dbReference type="GO" id="GO:0022857">
    <property type="term" value="F:transmembrane transporter activity"/>
    <property type="evidence" value="ECO:0007669"/>
    <property type="project" value="TreeGrafter"/>
</dbReference>
<dbReference type="InterPro" id="IPR003838">
    <property type="entry name" value="ABC3_permease_C"/>
</dbReference>
<dbReference type="InterPro" id="IPR050250">
    <property type="entry name" value="Macrolide_Exporter_MacB"/>
</dbReference>
<protein>
    <submittedName>
        <fullName evidence="9">FtsX-like permease family</fullName>
    </submittedName>
</protein>
<dbReference type="Pfam" id="PF02687">
    <property type="entry name" value="FtsX"/>
    <property type="match status" value="1"/>
</dbReference>
<feature type="transmembrane region" description="Helical" evidence="7">
    <location>
        <begin position="14"/>
        <end position="36"/>
    </location>
</feature>
<dbReference type="Proteomes" id="UP000250086">
    <property type="component" value="Unassembled WGS sequence"/>
</dbReference>
<evidence type="ECO:0000256" key="1">
    <source>
        <dbReference type="ARBA" id="ARBA00004651"/>
    </source>
</evidence>
<organism evidence="9 10">
    <name type="scientific">Anaerobiospirillum thomasii</name>
    <dbReference type="NCBI Taxonomy" id="179995"/>
    <lineage>
        <taxon>Bacteria</taxon>
        <taxon>Pseudomonadati</taxon>
        <taxon>Pseudomonadota</taxon>
        <taxon>Gammaproteobacteria</taxon>
        <taxon>Aeromonadales</taxon>
        <taxon>Succinivibrionaceae</taxon>
        <taxon>Anaerobiospirillum</taxon>
    </lineage>
</organism>
<name>A0A2X0VP43_9GAMM</name>
<sequence>MFKLAIRDLVFDRWMSLCTAITVCAIIAPLLLLYSLRFGIVSTMQHSLVSDPYALRISFRTGAQLDEAFFKSIRDRDDVAFVIEQTRDISNSVVIFKDNKRISVNAEASGYGDPTLLMSKLDSNFQNDSVYVSASAATRLKLAQGDSLSVQISRLNEGITQIKRAVFKVRGIINSKYEKRDAIYLSLPVILAIEDYKSGYEPEIFSDGSKVAPVRHYYEKALIYGKDIYTLEALVSYLEAQGYDINSKVHEVVGLKNIKSTLDFIFTVIASCSSFCAFLVLIGFNTGAIKRRMKSIALMRLTGFSMGQIKTMIVYENLILGLCGMLLSLLLYLSGSFIFNQRFALQLGQDSVVSTLLAEHIAIAFVLCAAVSVFSALMCLSMLLGRFNVADKLREI</sequence>
<dbReference type="EMBL" id="UAPV01000001">
    <property type="protein sequence ID" value="SPT70031.1"/>
    <property type="molecule type" value="Genomic_DNA"/>
</dbReference>
<gene>
    <name evidence="9" type="ORF">NCTC13093_01435</name>
</gene>
<comment type="subcellular location">
    <subcellularLocation>
        <location evidence="1">Cell membrane</location>
        <topology evidence="1">Multi-pass membrane protein</topology>
    </subcellularLocation>
</comment>
<dbReference type="RefSeq" id="WP_172458119.1">
    <property type="nucleotide sequence ID" value="NZ_UAPU01000007.1"/>
</dbReference>
<proteinExistence type="inferred from homology"/>
<reference evidence="9 10" key="1">
    <citation type="submission" date="2018-06" db="EMBL/GenBank/DDBJ databases">
        <authorList>
            <consortium name="Pathogen Informatics"/>
            <person name="Doyle S."/>
        </authorList>
    </citation>
    <scope>NUCLEOTIDE SEQUENCE [LARGE SCALE GENOMIC DNA]</scope>
    <source>
        <strain evidence="9 10">NCTC13093</strain>
    </source>
</reference>
<keyword evidence="4 7" id="KW-1133">Transmembrane helix</keyword>
<keyword evidence="3 7" id="KW-0812">Transmembrane</keyword>
<evidence type="ECO:0000313" key="9">
    <source>
        <dbReference type="EMBL" id="SPT70031.1"/>
    </source>
</evidence>
<evidence type="ECO:0000256" key="3">
    <source>
        <dbReference type="ARBA" id="ARBA00022692"/>
    </source>
</evidence>
<keyword evidence="5 7" id="KW-0472">Membrane</keyword>
<evidence type="ECO:0000256" key="6">
    <source>
        <dbReference type="ARBA" id="ARBA00038076"/>
    </source>
</evidence>
<feature type="domain" description="ABC3 transporter permease C-terminal" evidence="8">
    <location>
        <begin position="268"/>
        <end position="384"/>
    </location>
</feature>
<dbReference type="PANTHER" id="PTHR30572">
    <property type="entry name" value="MEMBRANE COMPONENT OF TRANSPORTER-RELATED"/>
    <property type="match status" value="1"/>
</dbReference>
<feature type="transmembrane region" description="Helical" evidence="7">
    <location>
        <begin position="360"/>
        <end position="384"/>
    </location>
</feature>
<keyword evidence="10" id="KW-1185">Reference proteome</keyword>
<feature type="transmembrane region" description="Helical" evidence="7">
    <location>
        <begin position="264"/>
        <end position="284"/>
    </location>
</feature>
<evidence type="ECO:0000313" key="10">
    <source>
        <dbReference type="Proteomes" id="UP000250086"/>
    </source>
</evidence>
<feature type="transmembrane region" description="Helical" evidence="7">
    <location>
        <begin position="318"/>
        <end position="340"/>
    </location>
</feature>
<evidence type="ECO:0000259" key="8">
    <source>
        <dbReference type="Pfam" id="PF02687"/>
    </source>
</evidence>